<accession>A0A545TRC3</accession>
<comment type="caution">
    <text evidence="3">The sequence shown here is derived from an EMBL/GenBank/DDBJ whole genome shotgun (WGS) entry which is preliminary data.</text>
</comment>
<dbReference type="OrthoDB" id="5145315at2"/>
<comment type="similarity">
    <text evidence="1">Belongs to the PRORSD1 family.</text>
</comment>
<keyword evidence="3" id="KW-0436">Ligase</keyword>
<sequence>MSESEQETALPTKPEQLFDCFRELGIETRTIEHAPVFTVEEAKSVRDDLPGGHSKNLFLRNKKGQMWLVTCFEDRKIDLKALGAALGAGRVSFGSPDRLRTHLGVEPGAVTPFAVINDRDSNVTFVLDQGMLEADPLNFHPLVNRMTTAIAPQDLIKFLEAQNHAPAFLDLDALESAAQES</sequence>
<dbReference type="GO" id="GO:0002161">
    <property type="term" value="F:aminoacyl-tRNA deacylase activity"/>
    <property type="evidence" value="ECO:0007669"/>
    <property type="project" value="InterPro"/>
</dbReference>
<evidence type="ECO:0000256" key="1">
    <source>
        <dbReference type="ARBA" id="ARBA00010201"/>
    </source>
</evidence>
<dbReference type="FunFam" id="3.90.960.10:FF:000005">
    <property type="entry name" value="Putative prolyl-tRNA synthetase"/>
    <property type="match status" value="1"/>
</dbReference>
<protein>
    <submittedName>
        <fullName evidence="3">Prolyl-tRNA synthetase associated domain-containing protein</fullName>
    </submittedName>
</protein>
<organism evidence="3 4">
    <name type="scientific">Denitrobaculum tricleocarpae</name>
    <dbReference type="NCBI Taxonomy" id="2591009"/>
    <lineage>
        <taxon>Bacteria</taxon>
        <taxon>Pseudomonadati</taxon>
        <taxon>Pseudomonadota</taxon>
        <taxon>Alphaproteobacteria</taxon>
        <taxon>Rhodospirillales</taxon>
        <taxon>Rhodospirillaceae</taxon>
        <taxon>Denitrobaculum</taxon>
    </lineage>
</organism>
<dbReference type="Pfam" id="PF04073">
    <property type="entry name" value="tRNA_edit"/>
    <property type="match status" value="1"/>
</dbReference>
<evidence type="ECO:0000259" key="2">
    <source>
        <dbReference type="Pfam" id="PF04073"/>
    </source>
</evidence>
<keyword evidence="4" id="KW-1185">Reference proteome</keyword>
<gene>
    <name evidence="3" type="ORF">FKG95_13790</name>
</gene>
<dbReference type="AlphaFoldDB" id="A0A545TRC3"/>
<dbReference type="InterPro" id="IPR036754">
    <property type="entry name" value="YbaK/aa-tRNA-synt-asso_dom_sf"/>
</dbReference>
<dbReference type="SUPFAM" id="SSF55826">
    <property type="entry name" value="YbaK/ProRS associated domain"/>
    <property type="match status" value="1"/>
</dbReference>
<name>A0A545TRC3_9PROT</name>
<dbReference type="InterPro" id="IPR040285">
    <property type="entry name" value="ProX/PRXD1"/>
</dbReference>
<keyword evidence="3" id="KW-0030">Aminoacyl-tRNA synthetase</keyword>
<evidence type="ECO:0000313" key="3">
    <source>
        <dbReference type="EMBL" id="TQV79768.1"/>
    </source>
</evidence>
<dbReference type="InterPro" id="IPR007214">
    <property type="entry name" value="YbaK/aa-tRNA-synth-assoc-dom"/>
</dbReference>
<dbReference type="GO" id="GO:0004812">
    <property type="term" value="F:aminoacyl-tRNA ligase activity"/>
    <property type="evidence" value="ECO:0007669"/>
    <property type="project" value="UniProtKB-KW"/>
</dbReference>
<dbReference type="PANTHER" id="PTHR31423:SF3">
    <property type="entry name" value="PROLYL-TRNA SYNTHETASE ASSOCIATED DOMAIN-CONTAINING PROTEIN 1-RELATED"/>
    <property type="match status" value="1"/>
</dbReference>
<dbReference type="PANTHER" id="PTHR31423">
    <property type="entry name" value="YBAK DOMAIN-CONTAINING PROTEIN"/>
    <property type="match status" value="1"/>
</dbReference>
<reference evidence="3 4" key="1">
    <citation type="submission" date="2019-06" db="EMBL/GenBank/DDBJ databases">
        <title>Whole genome sequence for Rhodospirillaceae sp. R148.</title>
        <authorList>
            <person name="Wang G."/>
        </authorList>
    </citation>
    <scope>NUCLEOTIDE SEQUENCE [LARGE SCALE GENOMIC DNA]</scope>
    <source>
        <strain evidence="3 4">R148</strain>
    </source>
</reference>
<evidence type="ECO:0000313" key="4">
    <source>
        <dbReference type="Proteomes" id="UP000315252"/>
    </source>
</evidence>
<feature type="domain" description="YbaK/aminoacyl-tRNA synthetase-associated" evidence="2">
    <location>
        <begin position="33"/>
        <end position="158"/>
    </location>
</feature>
<dbReference type="Gene3D" id="3.90.960.10">
    <property type="entry name" value="YbaK/aminoacyl-tRNA synthetase-associated domain"/>
    <property type="match status" value="1"/>
</dbReference>
<dbReference type="CDD" id="cd04335">
    <property type="entry name" value="PrdX_deacylase"/>
    <property type="match status" value="1"/>
</dbReference>
<dbReference type="RefSeq" id="WP_142896948.1">
    <property type="nucleotide sequence ID" value="NZ_ML660055.1"/>
</dbReference>
<dbReference type="Proteomes" id="UP000315252">
    <property type="component" value="Unassembled WGS sequence"/>
</dbReference>
<proteinExistence type="inferred from homology"/>
<dbReference type="EMBL" id="VHSH01000004">
    <property type="protein sequence ID" value="TQV79768.1"/>
    <property type="molecule type" value="Genomic_DNA"/>
</dbReference>